<dbReference type="STRING" id="282301.A0A267FCI1"/>
<reference evidence="3 4" key="1">
    <citation type="submission" date="2017-06" db="EMBL/GenBank/DDBJ databases">
        <title>A platform for efficient transgenesis in Macrostomum lignano, a flatworm model organism for stem cell research.</title>
        <authorList>
            <person name="Berezikov E."/>
        </authorList>
    </citation>
    <scope>NUCLEOTIDE SEQUENCE [LARGE SCALE GENOMIC DNA]</scope>
    <source>
        <strain evidence="3">DV1</strain>
        <tissue evidence="3">Whole organism</tissue>
    </source>
</reference>
<evidence type="ECO:0000313" key="4">
    <source>
        <dbReference type="Proteomes" id="UP000215902"/>
    </source>
</evidence>
<dbReference type="GO" id="GO:0005730">
    <property type="term" value="C:nucleolus"/>
    <property type="evidence" value="ECO:0007669"/>
    <property type="project" value="TreeGrafter"/>
</dbReference>
<dbReference type="EMBL" id="NIVC01001161">
    <property type="protein sequence ID" value="PAA71491.1"/>
    <property type="molecule type" value="Genomic_DNA"/>
</dbReference>
<evidence type="ECO:0000256" key="2">
    <source>
        <dbReference type="SAM" id="MobiDB-lite"/>
    </source>
</evidence>
<dbReference type="PANTHER" id="PTHR13282">
    <property type="entry name" value="PROTEIN FAM32A"/>
    <property type="match status" value="1"/>
</dbReference>
<feature type="non-terminal residue" evidence="3">
    <location>
        <position position="1"/>
    </location>
</feature>
<dbReference type="InterPro" id="IPR013865">
    <property type="entry name" value="FAM32A"/>
</dbReference>
<evidence type="ECO:0000313" key="3">
    <source>
        <dbReference type="EMBL" id="PAA71491.1"/>
    </source>
</evidence>
<dbReference type="OrthoDB" id="205403at2759"/>
<comment type="similarity">
    <text evidence="1">Belongs to the FAM32 family.</text>
</comment>
<comment type="caution">
    <text evidence="3">The sequence shown here is derived from an EMBL/GenBank/DDBJ whole genome shotgun (WGS) entry which is preliminary data.</text>
</comment>
<dbReference type="AlphaFoldDB" id="A0A267FCI1"/>
<feature type="region of interest" description="Disordered" evidence="2">
    <location>
        <begin position="23"/>
        <end position="74"/>
    </location>
</feature>
<protein>
    <recommendedName>
        <fullName evidence="5">Protein FAM32A</fullName>
    </recommendedName>
</protein>
<organism evidence="3 4">
    <name type="scientific">Macrostomum lignano</name>
    <dbReference type="NCBI Taxonomy" id="282301"/>
    <lineage>
        <taxon>Eukaryota</taxon>
        <taxon>Metazoa</taxon>
        <taxon>Spiralia</taxon>
        <taxon>Lophotrochozoa</taxon>
        <taxon>Platyhelminthes</taxon>
        <taxon>Rhabditophora</taxon>
        <taxon>Macrostomorpha</taxon>
        <taxon>Macrostomida</taxon>
        <taxon>Macrostomidae</taxon>
        <taxon>Macrostomum</taxon>
    </lineage>
</organism>
<dbReference type="PANTHER" id="PTHR13282:SF6">
    <property type="entry name" value="PROTEIN FAM32A"/>
    <property type="match status" value="1"/>
</dbReference>
<accession>A0A267FCI1</accession>
<evidence type="ECO:0000256" key="1">
    <source>
        <dbReference type="ARBA" id="ARBA00008948"/>
    </source>
</evidence>
<sequence>TTMPGSDSDEEYGTVVRSRLKLKCAGGGVESSSKKKRKKKKKNKKRKDKLDSKELQQQQTAPPEEVDTRTAAEKAHARVVEARMAEQLLKRAEKSHKERIMEFNAKLENCSEHFDIPKISWTK</sequence>
<dbReference type="Pfam" id="PF08555">
    <property type="entry name" value="FAM32A"/>
    <property type="match status" value="1"/>
</dbReference>
<dbReference type="Proteomes" id="UP000215902">
    <property type="component" value="Unassembled WGS sequence"/>
</dbReference>
<keyword evidence="4" id="KW-1185">Reference proteome</keyword>
<name>A0A267FCI1_9PLAT</name>
<gene>
    <name evidence="3" type="ORF">BOX15_Mlig012218g1</name>
</gene>
<proteinExistence type="inferred from homology"/>
<evidence type="ECO:0008006" key="5">
    <source>
        <dbReference type="Google" id="ProtNLM"/>
    </source>
</evidence>
<feature type="compositionally biased region" description="Basic residues" evidence="2">
    <location>
        <begin position="34"/>
        <end position="47"/>
    </location>
</feature>